<name>A0A075MEW8_ECOLX</name>
<sequence length="46" mass="5072">MNDRKITADGKEGPGDRSGEAYPCIPASPAKMEARHSPHTTRWPHN</sequence>
<proteinExistence type="predicted"/>
<accession>A0A075MEW8</accession>
<evidence type="ECO:0000256" key="1">
    <source>
        <dbReference type="SAM" id="MobiDB-lite"/>
    </source>
</evidence>
<feature type="compositionally biased region" description="Basic residues" evidence="1">
    <location>
        <begin position="37"/>
        <end position="46"/>
    </location>
</feature>
<dbReference type="EMBL" id="KJ484638">
    <property type="protein sequence ID" value="AIF79014.1"/>
    <property type="molecule type" value="Genomic_DNA"/>
</dbReference>
<geneLocation type="plasmid" evidence="2">
    <name>pC59-112</name>
</geneLocation>
<geneLocation type="plasmid" evidence="3">
    <name>pC49-108</name>
</geneLocation>
<evidence type="ECO:0000313" key="3">
    <source>
        <dbReference type="EMBL" id="AIF79014.1"/>
    </source>
</evidence>
<organism evidence="3">
    <name type="scientific">Escherichia coli</name>
    <dbReference type="NCBI Taxonomy" id="562"/>
    <lineage>
        <taxon>Bacteria</taxon>
        <taxon>Pseudomonadati</taxon>
        <taxon>Pseudomonadota</taxon>
        <taxon>Gammaproteobacteria</taxon>
        <taxon>Enterobacterales</taxon>
        <taxon>Enterobacteriaceae</taxon>
        <taxon>Escherichia</taxon>
    </lineage>
</organism>
<protein>
    <submittedName>
        <fullName evidence="3">YfeA protein</fullName>
    </submittedName>
</protein>
<feature type="region of interest" description="Disordered" evidence="1">
    <location>
        <begin position="1"/>
        <end position="46"/>
    </location>
</feature>
<keyword evidence="3" id="KW-0614">Plasmid</keyword>
<dbReference type="AlphaFoldDB" id="A0A075MEW8"/>
<reference evidence="3" key="1">
    <citation type="journal article" date="2014" name="J. Antimicrob. Chemother.">
        <title>Nucleotide sequences of 16 transmissible plasmids identified in nine multidrug-resistant Escherichia coli isolates expressing an ESBL phenotype isolated from food-producing animals and healthy humans.</title>
        <authorList>
            <person name="Wang J."/>
            <person name="Stephan R."/>
            <person name="Power K."/>
            <person name="Yan Q."/>
            <person name="Hachler H."/>
            <person name="Fanning S."/>
        </authorList>
    </citation>
    <scope>NUCLEOTIDE SEQUENCE</scope>
    <source>
        <strain evidence="3">Chicken-49</strain>
        <strain evidence="2">Chicken-59</strain>
        <plasmid evidence="3">pC49-108</plasmid>
        <plasmid evidence="2">pC59-112</plasmid>
    </source>
</reference>
<feature type="compositionally biased region" description="Basic and acidic residues" evidence="1">
    <location>
        <begin position="1"/>
        <end position="19"/>
    </location>
</feature>
<evidence type="ECO:0000313" key="2">
    <source>
        <dbReference type="EMBL" id="AIF78893.1"/>
    </source>
</evidence>
<dbReference type="EMBL" id="KJ484637">
    <property type="protein sequence ID" value="AIF78893.1"/>
    <property type="molecule type" value="Genomic_DNA"/>
</dbReference>